<dbReference type="InterPro" id="IPR049680">
    <property type="entry name" value="FLVCR1-2_SLC49-like"/>
</dbReference>
<dbReference type="PANTHER" id="PTHR10924">
    <property type="entry name" value="MAJOR FACILITATOR SUPERFAMILY PROTEIN-RELATED"/>
    <property type="match status" value="1"/>
</dbReference>
<dbReference type="Gene3D" id="1.20.1250.20">
    <property type="entry name" value="MFS general substrate transporter like domains"/>
    <property type="match status" value="2"/>
</dbReference>
<dbReference type="GO" id="GO:0097037">
    <property type="term" value="P:heme export"/>
    <property type="evidence" value="ECO:0007669"/>
    <property type="project" value="TreeGrafter"/>
</dbReference>
<proteinExistence type="evidence at transcript level"/>
<evidence type="ECO:0000256" key="5">
    <source>
        <dbReference type="SAM" id="MobiDB-lite"/>
    </source>
</evidence>
<evidence type="ECO:0000256" key="6">
    <source>
        <dbReference type="SAM" id="Phobius"/>
    </source>
</evidence>
<keyword evidence="2 6" id="KW-0812">Transmembrane</keyword>
<feature type="transmembrane region" description="Helical" evidence="6">
    <location>
        <begin position="355"/>
        <end position="377"/>
    </location>
</feature>
<dbReference type="GO" id="GO:0016020">
    <property type="term" value="C:membrane"/>
    <property type="evidence" value="ECO:0007669"/>
    <property type="project" value="UniProtKB-SubCell"/>
</dbReference>
<accession>A0A6F9DDQ8</accession>
<feature type="transmembrane region" description="Helical" evidence="6">
    <location>
        <begin position="418"/>
        <end position="438"/>
    </location>
</feature>
<dbReference type="EMBL" id="LR785221">
    <property type="protein sequence ID" value="CAB3246501.1"/>
    <property type="molecule type" value="mRNA"/>
</dbReference>
<feature type="transmembrane region" description="Helical" evidence="6">
    <location>
        <begin position="389"/>
        <end position="412"/>
    </location>
</feature>
<evidence type="ECO:0000256" key="4">
    <source>
        <dbReference type="ARBA" id="ARBA00023136"/>
    </source>
</evidence>
<protein>
    <submittedName>
        <fullName evidence="7">Feline leukemia virus subgroup C receptor-related protein 2-like</fullName>
    </submittedName>
</protein>
<feature type="compositionally biased region" description="Basic and acidic residues" evidence="5">
    <location>
        <begin position="455"/>
        <end position="465"/>
    </location>
</feature>
<dbReference type="InterPro" id="IPR011701">
    <property type="entry name" value="MFS"/>
</dbReference>
<feature type="transmembrane region" description="Helical" evidence="6">
    <location>
        <begin position="109"/>
        <end position="138"/>
    </location>
</feature>
<feature type="transmembrane region" description="Helical" evidence="6">
    <location>
        <begin position="54"/>
        <end position="75"/>
    </location>
</feature>
<evidence type="ECO:0000256" key="2">
    <source>
        <dbReference type="ARBA" id="ARBA00022692"/>
    </source>
</evidence>
<dbReference type="InterPro" id="IPR036259">
    <property type="entry name" value="MFS_trans_sf"/>
</dbReference>
<feature type="transmembrane region" description="Helical" evidence="6">
    <location>
        <begin position="84"/>
        <end position="103"/>
    </location>
</feature>
<feature type="transmembrane region" description="Helical" evidence="6">
    <location>
        <begin position="196"/>
        <end position="216"/>
    </location>
</feature>
<comment type="subcellular location">
    <subcellularLocation>
        <location evidence="1">Membrane</location>
        <topology evidence="1">Multi-pass membrane protein</topology>
    </subcellularLocation>
</comment>
<dbReference type="GO" id="GO:0015232">
    <property type="term" value="F:heme transmembrane transporter activity"/>
    <property type="evidence" value="ECO:0007669"/>
    <property type="project" value="TreeGrafter"/>
</dbReference>
<organism evidence="7">
    <name type="scientific">Phallusia mammillata</name>
    <dbReference type="NCBI Taxonomy" id="59560"/>
    <lineage>
        <taxon>Eukaryota</taxon>
        <taxon>Metazoa</taxon>
        <taxon>Chordata</taxon>
        <taxon>Tunicata</taxon>
        <taxon>Ascidiacea</taxon>
        <taxon>Phlebobranchia</taxon>
        <taxon>Ascidiidae</taxon>
        <taxon>Phallusia</taxon>
    </lineage>
</organism>
<name>A0A6F9DDQ8_9ASCI</name>
<dbReference type="PANTHER" id="PTHR10924:SF4">
    <property type="entry name" value="GH15861P"/>
    <property type="match status" value="1"/>
</dbReference>
<dbReference type="GO" id="GO:0020037">
    <property type="term" value="F:heme binding"/>
    <property type="evidence" value="ECO:0007669"/>
    <property type="project" value="TreeGrafter"/>
</dbReference>
<feature type="transmembrane region" description="Helical" evidence="6">
    <location>
        <begin position="327"/>
        <end position="349"/>
    </location>
</feature>
<evidence type="ECO:0000256" key="3">
    <source>
        <dbReference type="ARBA" id="ARBA00022989"/>
    </source>
</evidence>
<feature type="region of interest" description="Disordered" evidence="5">
    <location>
        <begin position="446"/>
        <end position="465"/>
    </location>
</feature>
<dbReference type="AlphaFoldDB" id="A0A6F9DDQ8"/>
<evidence type="ECO:0000313" key="7">
    <source>
        <dbReference type="EMBL" id="CAB3246501.1"/>
    </source>
</evidence>
<gene>
    <name evidence="7" type="primary">Flvcr2-007</name>
</gene>
<feature type="transmembrane region" description="Helical" evidence="6">
    <location>
        <begin position="145"/>
        <end position="164"/>
    </location>
</feature>
<keyword evidence="3 6" id="KW-1133">Transmembrane helix</keyword>
<evidence type="ECO:0000256" key="1">
    <source>
        <dbReference type="ARBA" id="ARBA00004141"/>
    </source>
</evidence>
<keyword evidence="7" id="KW-0675">Receptor</keyword>
<sequence length="465" mass="51435">MTIMEDLVLYKRRWVFVLGLFAMLFFSGISFSSYGQVSSFYVQFFRVSHLEVDWITNARNTSPIIITFPLAWLIFKGKIGLRNMILIVAGSSTLGLFFVLLSLTHHSLFPLIITGQILCGLSEVVGVAIPSTFAALWFRESQVGTAILLIMLGFTLGDAVGYILPAALVSPLNDTVQQEQNLTLSDISMGQRHLQYMYGIFLTISAAVTILFAIFVTDKPPTPPTHAQNLKEKGIQVVDKSRNFVQLTKLLFSNVSYIFICIDIGLAFQLVILENMMMAEIIRNANLSINATPEKLSGYMMSLFSLAGVPGLIIGGKIVDHYKKYKILGILGNFAMFLSTALIAVSVLYKNTPGIFVGNALFGFSVGAIEVVLMEIATQLTYPIDETLVNTWMTGIQTLVGFLLGIFGRFIYKSYKSIGLLSFQCACAFMGLVLVCLISSKNRRLEVEPDDNNDPSDRTPLIDHK</sequence>
<feature type="transmembrane region" description="Helical" evidence="6">
    <location>
        <begin position="14"/>
        <end position="34"/>
    </location>
</feature>
<feature type="transmembrane region" description="Helical" evidence="6">
    <location>
        <begin position="250"/>
        <end position="272"/>
    </location>
</feature>
<dbReference type="Pfam" id="PF07690">
    <property type="entry name" value="MFS_1"/>
    <property type="match status" value="1"/>
</dbReference>
<reference evidence="7" key="1">
    <citation type="submission" date="2020-04" db="EMBL/GenBank/DDBJ databases">
        <authorList>
            <person name="Neveu A P."/>
        </authorList>
    </citation>
    <scope>NUCLEOTIDE SEQUENCE</scope>
    <source>
        <tissue evidence="7">Whole embryo</tissue>
    </source>
</reference>
<keyword evidence="4 6" id="KW-0472">Membrane</keyword>
<dbReference type="SUPFAM" id="SSF103473">
    <property type="entry name" value="MFS general substrate transporter"/>
    <property type="match status" value="1"/>
</dbReference>
<feature type="transmembrane region" description="Helical" evidence="6">
    <location>
        <begin position="296"/>
        <end position="315"/>
    </location>
</feature>